<evidence type="ECO:0000256" key="1">
    <source>
        <dbReference type="ARBA" id="ARBA00009861"/>
    </source>
</evidence>
<protein>
    <recommendedName>
        <fullName evidence="7">Shikimate O-hydroxycinnamoyltransferase</fullName>
    </recommendedName>
</protein>
<evidence type="ECO:0000256" key="3">
    <source>
        <dbReference type="ARBA" id="ARBA00023315"/>
    </source>
</evidence>
<name>A0A8X8Y0Y8_SALSN</name>
<comment type="caution">
    <text evidence="5">The sequence shown here is derived from an EMBL/GenBank/DDBJ whole genome shotgun (WGS) entry which is preliminary data.</text>
</comment>
<comment type="similarity">
    <text evidence="1">Belongs to the plant acyltransferase family.</text>
</comment>
<keyword evidence="6" id="KW-1185">Reference proteome</keyword>
<dbReference type="PANTHER" id="PTHR31642:SF11">
    <property type="entry name" value="SHIKIMATE O-HYDROXYCINNAMOYLTRANSFERASE"/>
    <property type="match status" value="1"/>
</dbReference>
<dbReference type="Proteomes" id="UP000298416">
    <property type="component" value="Unassembled WGS sequence"/>
</dbReference>
<evidence type="ECO:0000313" key="5">
    <source>
        <dbReference type="EMBL" id="KAG6422182.1"/>
    </source>
</evidence>
<gene>
    <name evidence="5" type="ORF">SASPL_118746</name>
</gene>
<organism evidence="5">
    <name type="scientific">Salvia splendens</name>
    <name type="common">Scarlet sage</name>
    <dbReference type="NCBI Taxonomy" id="180675"/>
    <lineage>
        <taxon>Eukaryota</taxon>
        <taxon>Viridiplantae</taxon>
        <taxon>Streptophyta</taxon>
        <taxon>Embryophyta</taxon>
        <taxon>Tracheophyta</taxon>
        <taxon>Spermatophyta</taxon>
        <taxon>Magnoliopsida</taxon>
        <taxon>eudicotyledons</taxon>
        <taxon>Gunneridae</taxon>
        <taxon>Pentapetalae</taxon>
        <taxon>asterids</taxon>
        <taxon>lamiids</taxon>
        <taxon>Lamiales</taxon>
        <taxon>Lamiaceae</taxon>
        <taxon>Nepetoideae</taxon>
        <taxon>Mentheae</taxon>
        <taxon>Salviinae</taxon>
        <taxon>Salvia</taxon>
        <taxon>Salvia subgen. Calosphace</taxon>
        <taxon>core Calosphace</taxon>
    </lineage>
</organism>
<dbReference type="Pfam" id="PF02458">
    <property type="entry name" value="Transferase"/>
    <property type="match status" value="1"/>
</dbReference>
<proteinExistence type="inferred from homology"/>
<sequence length="444" mass="49413">MRTRVIESTMVKPLKETPSGIVWLSNLDLVFSDTYHSRVVYFYRPDGGSGFFDTAALKEALSRALVEFYPYAGRLRKDDSGRIEINCNDEGVSFVEAECDGTIDELGDFCIPRPDLGLTPTVDYSNGISTFPLLLLKLTRFKCGGASIGLANEHHTSDGISANNLMRTWSEIARGIATVPTVSLDRRVLSARSPPQPQFPHIEHHPPPSLKTPLDDAAGDPTFSTFKLSRDFINALKKKCNESSGGVNYTMYEVVAGHVWRCVSIARGLPRDQETKLQFPVDARQRLRPPLPPGYFGNGIFYSGAFALVGELVSKPLRFSVETVHEAIARMDDEYMRSALDYLELYMRNVEGIVRSQNNVKCPNFGVTSWVRLPVHKAEFGLGKPVFVGPGGALSEGKSFLYPDQENEGILLLAITLHQQHMERFEKLLYDKDSCLIPEISPFG</sequence>
<dbReference type="Gene3D" id="3.30.559.10">
    <property type="entry name" value="Chloramphenicol acetyltransferase-like domain"/>
    <property type="match status" value="2"/>
</dbReference>
<evidence type="ECO:0000256" key="2">
    <source>
        <dbReference type="ARBA" id="ARBA00022679"/>
    </source>
</evidence>
<reference evidence="5" key="1">
    <citation type="submission" date="2018-01" db="EMBL/GenBank/DDBJ databases">
        <authorList>
            <person name="Mao J.F."/>
        </authorList>
    </citation>
    <scope>NUCLEOTIDE SEQUENCE</scope>
    <source>
        <strain evidence="5">Huo1</strain>
        <tissue evidence="5">Leaf</tissue>
    </source>
</reference>
<dbReference type="GO" id="GO:0016747">
    <property type="term" value="F:acyltransferase activity, transferring groups other than amino-acyl groups"/>
    <property type="evidence" value="ECO:0007669"/>
    <property type="project" value="TreeGrafter"/>
</dbReference>
<dbReference type="InterPro" id="IPR023213">
    <property type="entry name" value="CAT-like_dom_sf"/>
</dbReference>
<dbReference type="EMBL" id="PNBA02000006">
    <property type="protein sequence ID" value="KAG6422182.1"/>
    <property type="molecule type" value="Genomic_DNA"/>
</dbReference>
<accession>A0A8X8Y0Y8</accession>
<reference evidence="5" key="2">
    <citation type="submission" date="2020-08" db="EMBL/GenBank/DDBJ databases">
        <title>Plant Genome Project.</title>
        <authorList>
            <person name="Zhang R.-G."/>
        </authorList>
    </citation>
    <scope>NUCLEOTIDE SEQUENCE</scope>
    <source>
        <strain evidence="5">Huo1</strain>
        <tissue evidence="5">Leaf</tissue>
    </source>
</reference>
<keyword evidence="3" id="KW-0012">Acyltransferase</keyword>
<keyword evidence="2" id="KW-0808">Transferase</keyword>
<evidence type="ECO:0008006" key="7">
    <source>
        <dbReference type="Google" id="ProtNLM"/>
    </source>
</evidence>
<dbReference type="FunFam" id="3.30.559.10:FF:000008">
    <property type="entry name" value="Tryptamine hydroxycinnamoyl transferase"/>
    <property type="match status" value="1"/>
</dbReference>
<dbReference type="AlphaFoldDB" id="A0A8X8Y0Y8"/>
<dbReference type="OrthoDB" id="671439at2759"/>
<evidence type="ECO:0000313" key="6">
    <source>
        <dbReference type="Proteomes" id="UP000298416"/>
    </source>
</evidence>
<dbReference type="PANTHER" id="PTHR31642">
    <property type="entry name" value="TRICHOTHECENE 3-O-ACETYLTRANSFERASE"/>
    <property type="match status" value="1"/>
</dbReference>
<feature type="region of interest" description="Disordered" evidence="4">
    <location>
        <begin position="191"/>
        <end position="216"/>
    </location>
</feature>
<dbReference type="InterPro" id="IPR050317">
    <property type="entry name" value="Plant_Fungal_Acyltransferase"/>
</dbReference>
<evidence type="ECO:0000256" key="4">
    <source>
        <dbReference type="SAM" id="MobiDB-lite"/>
    </source>
</evidence>